<name>A0A6A5XMP5_9PLEO</name>
<dbReference type="GeneID" id="54283440"/>
<proteinExistence type="predicted"/>
<organism evidence="2 3">
    <name type="scientific">Aaosphaeria arxii CBS 175.79</name>
    <dbReference type="NCBI Taxonomy" id="1450172"/>
    <lineage>
        <taxon>Eukaryota</taxon>
        <taxon>Fungi</taxon>
        <taxon>Dikarya</taxon>
        <taxon>Ascomycota</taxon>
        <taxon>Pezizomycotina</taxon>
        <taxon>Dothideomycetes</taxon>
        <taxon>Pleosporomycetidae</taxon>
        <taxon>Pleosporales</taxon>
        <taxon>Pleosporales incertae sedis</taxon>
        <taxon>Aaosphaeria</taxon>
    </lineage>
</organism>
<dbReference type="Proteomes" id="UP000799778">
    <property type="component" value="Unassembled WGS sequence"/>
</dbReference>
<evidence type="ECO:0000313" key="3">
    <source>
        <dbReference type="Proteomes" id="UP000799778"/>
    </source>
</evidence>
<gene>
    <name evidence="2" type="ORF">BU24DRAFT_411329</name>
</gene>
<dbReference type="EMBL" id="ML978071">
    <property type="protein sequence ID" value="KAF2013604.1"/>
    <property type="molecule type" value="Genomic_DNA"/>
</dbReference>
<evidence type="ECO:0000256" key="1">
    <source>
        <dbReference type="SAM" id="MobiDB-lite"/>
    </source>
</evidence>
<reference evidence="2" key="1">
    <citation type="journal article" date="2020" name="Stud. Mycol.">
        <title>101 Dothideomycetes genomes: a test case for predicting lifestyles and emergence of pathogens.</title>
        <authorList>
            <person name="Haridas S."/>
            <person name="Albert R."/>
            <person name="Binder M."/>
            <person name="Bloem J."/>
            <person name="Labutti K."/>
            <person name="Salamov A."/>
            <person name="Andreopoulos B."/>
            <person name="Baker S."/>
            <person name="Barry K."/>
            <person name="Bills G."/>
            <person name="Bluhm B."/>
            <person name="Cannon C."/>
            <person name="Castanera R."/>
            <person name="Culley D."/>
            <person name="Daum C."/>
            <person name="Ezra D."/>
            <person name="Gonzalez J."/>
            <person name="Henrissat B."/>
            <person name="Kuo A."/>
            <person name="Liang C."/>
            <person name="Lipzen A."/>
            <person name="Lutzoni F."/>
            <person name="Magnuson J."/>
            <person name="Mondo S."/>
            <person name="Nolan M."/>
            <person name="Ohm R."/>
            <person name="Pangilinan J."/>
            <person name="Park H.-J."/>
            <person name="Ramirez L."/>
            <person name="Alfaro M."/>
            <person name="Sun H."/>
            <person name="Tritt A."/>
            <person name="Yoshinaga Y."/>
            <person name="Zwiers L.-H."/>
            <person name="Turgeon B."/>
            <person name="Goodwin S."/>
            <person name="Spatafora J."/>
            <person name="Crous P."/>
            <person name="Grigoriev I."/>
        </authorList>
    </citation>
    <scope>NUCLEOTIDE SEQUENCE</scope>
    <source>
        <strain evidence="2">CBS 175.79</strain>
    </source>
</reference>
<sequence length="156" mass="17045">MSRRQVRAPLHCQEPLFVRASAPGRMIGQDLVKGGNQQGVATRDPEPAPRVRCEAPRALCICIYQLGGRMISQDLARGANQQGVATHGRDPFEPSSRDNYDLYSDPEPATRVRGEAPRAMCICIYQLGANIEECPLKPGVPSCHFFHPVTATGTFA</sequence>
<keyword evidence="3" id="KW-1185">Reference proteome</keyword>
<protein>
    <submittedName>
        <fullName evidence="2">Uncharacterized protein</fullName>
    </submittedName>
</protein>
<accession>A0A6A5XMP5</accession>
<feature type="region of interest" description="Disordered" evidence="1">
    <location>
        <begin position="82"/>
        <end position="109"/>
    </location>
</feature>
<evidence type="ECO:0000313" key="2">
    <source>
        <dbReference type="EMBL" id="KAF2013604.1"/>
    </source>
</evidence>
<dbReference type="AlphaFoldDB" id="A0A6A5XMP5"/>
<feature type="compositionally biased region" description="Basic and acidic residues" evidence="1">
    <location>
        <begin position="87"/>
        <end position="100"/>
    </location>
</feature>
<dbReference type="RefSeq" id="XP_033381943.1">
    <property type="nucleotide sequence ID" value="XM_033526043.1"/>
</dbReference>